<name>A0A5E4U690_9BURK</name>
<dbReference type="OrthoDB" id="8670624at2"/>
<feature type="chain" id="PRO_5022672685" evidence="2">
    <location>
        <begin position="27"/>
        <end position="778"/>
    </location>
</feature>
<sequence>MKTKRIAANVVGLAAVFALGSSAALAADVGAVMRSLQQLQTVLDQNDRDNANRRAQAAAEQARRDAADAQKKQQEDDQRQRAAAARAQASSQELAALAPPPEWASHLVINRKLLERNPASSGGEVGIMSRMSPAVSQDSSLLAYVNTSNQVVVRPFAGGAERVVYTLPKPDSSVVLSFAGNQSLLITGISGMTIGVELVDLQGRVLMSWPKGWSVYAYENRIYGSHQTFSPNVCHQVALYDTSGKPIAQMDLSGQAANRCDPRLTKDGKFQVIVQRGNEVSIYVNGQQTASFSGDGRKGSEYASAVYVVVEDGRYAVSWLNGGEPEKTMPFRVWDVRANKLLCELPRNDGWLSADKQGRVSISTPPASVDVPNCRLQALNIPGRFFRDGDFAAVMDGKSGQLTLLDPDTLQVRRTVTTKVRGDYVSARPTAPGSQYVIVGNPAYGDDRDDDFAQVFDSKTGQLVQQPAGRLRGSTVAYTLAEAGEWNKVKPIRITRFAQSSANGKGDAYATFLKSLQKDKYETTAEYRNRVAKLAQPFEMEVAVHDYNADGSYFSGTYQGVPIGVPMPSAQARRLDGMTSLNVKGQLGVVDEDFLELRNASITLQDGSLVQVPQSKLPARRAVRADAAATGPGVMLKTSAATSGAAKGGSASPECRGDFSYLAPNLRAYTNSDLAQARQAILTTSVPETLADMRRKGVTMATVNQRIAELDDAANQAAQTANQTDGGGNSIQKAKTGTLPLNWPCEGIHSSAVCVYILQRWEAQLTREVAGMMSKCGV</sequence>
<dbReference type="RefSeq" id="WP_150690230.1">
    <property type="nucleotide sequence ID" value="NZ_CABPSJ010000002.1"/>
</dbReference>
<proteinExistence type="predicted"/>
<organism evidence="3 4">
    <name type="scientific">Pandoraea communis</name>
    <dbReference type="NCBI Taxonomy" id="2508297"/>
    <lineage>
        <taxon>Bacteria</taxon>
        <taxon>Pseudomonadati</taxon>
        <taxon>Pseudomonadota</taxon>
        <taxon>Betaproteobacteria</taxon>
        <taxon>Burkholderiales</taxon>
        <taxon>Burkholderiaceae</taxon>
        <taxon>Pandoraea</taxon>
    </lineage>
</organism>
<dbReference type="SUPFAM" id="SSF82171">
    <property type="entry name" value="DPP6 N-terminal domain-like"/>
    <property type="match status" value="1"/>
</dbReference>
<evidence type="ECO:0000256" key="1">
    <source>
        <dbReference type="SAM" id="MobiDB-lite"/>
    </source>
</evidence>
<evidence type="ECO:0000256" key="2">
    <source>
        <dbReference type="SAM" id="SignalP"/>
    </source>
</evidence>
<dbReference type="Gene3D" id="2.120.10.30">
    <property type="entry name" value="TolB, C-terminal domain"/>
    <property type="match status" value="1"/>
</dbReference>
<keyword evidence="2" id="KW-0732">Signal</keyword>
<gene>
    <name evidence="3" type="ORF">PCO31110_01863</name>
</gene>
<feature type="signal peptide" evidence="2">
    <location>
        <begin position="1"/>
        <end position="26"/>
    </location>
</feature>
<dbReference type="EMBL" id="CABPSJ010000002">
    <property type="protein sequence ID" value="VVD95570.1"/>
    <property type="molecule type" value="Genomic_DNA"/>
</dbReference>
<dbReference type="InterPro" id="IPR011042">
    <property type="entry name" value="6-blade_b-propeller_TolB-like"/>
</dbReference>
<accession>A0A5E4U690</accession>
<dbReference type="Proteomes" id="UP000337189">
    <property type="component" value="Unassembled WGS sequence"/>
</dbReference>
<feature type="compositionally biased region" description="Basic and acidic residues" evidence="1">
    <location>
        <begin position="61"/>
        <end position="80"/>
    </location>
</feature>
<protein>
    <submittedName>
        <fullName evidence="3">Uncharacterized protein</fullName>
    </submittedName>
</protein>
<evidence type="ECO:0000313" key="3">
    <source>
        <dbReference type="EMBL" id="VVD95570.1"/>
    </source>
</evidence>
<feature type="region of interest" description="Disordered" evidence="1">
    <location>
        <begin position="44"/>
        <end position="95"/>
    </location>
</feature>
<evidence type="ECO:0000313" key="4">
    <source>
        <dbReference type="Proteomes" id="UP000337189"/>
    </source>
</evidence>
<reference evidence="3 4" key="1">
    <citation type="submission" date="2019-08" db="EMBL/GenBank/DDBJ databases">
        <authorList>
            <person name="Peeters C."/>
        </authorList>
    </citation>
    <scope>NUCLEOTIDE SEQUENCE [LARGE SCALE GENOMIC DNA]</scope>
    <source>
        <strain evidence="3 4">LMG 31110</strain>
    </source>
</reference>
<dbReference type="AlphaFoldDB" id="A0A5E4U690"/>
<feature type="compositionally biased region" description="Low complexity" evidence="1">
    <location>
        <begin position="81"/>
        <end position="95"/>
    </location>
</feature>